<dbReference type="RefSeq" id="WP_194504385.1">
    <property type="nucleotide sequence ID" value="NZ_JADIVZ010000009.1"/>
</dbReference>
<dbReference type="Proteomes" id="UP000656804">
    <property type="component" value="Unassembled WGS sequence"/>
</dbReference>
<gene>
    <name evidence="1" type="ORF">ISG29_15675</name>
</gene>
<reference evidence="1" key="1">
    <citation type="submission" date="2020-11" db="EMBL/GenBank/DDBJ databases">
        <title>Nocardioides sp. CBS4Y-1, whole genome shotgun sequence.</title>
        <authorList>
            <person name="Tuo L."/>
        </authorList>
    </citation>
    <scope>NUCLEOTIDE SEQUENCE</scope>
    <source>
        <strain evidence="1">CBS4Y-1</strain>
    </source>
</reference>
<sequence length="288" mass="30901">MSEDLARALLHEHAERRVTGHLEDPATWAAVACVERTACVAGHTDSVRLAALFAADAPLPAGRLGELVEESIERVVAAIRRRQRDNRIEAGVLNAPAGHYAVTKDAVLLRAAVRAAHRTFEEVPYYTQRYGGRGSRFAGSDSAWLATLTGLPLERALQQVTWLSGLLACKGMPSWLMERHLDDLALGLDEAAGTGTSGVLPGVAAALRERRCAAVPHEVLLAAEHRVDDEVGVRQPVPQSGALVVAEVADQRSGMTTGHDVALDWLVERSAPDVADLLREIAAGTSRR</sequence>
<organism evidence="1 2">
    <name type="scientific">Nocardioides acrostichi</name>
    <dbReference type="NCBI Taxonomy" id="2784339"/>
    <lineage>
        <taxon>Bacteria</taxon>
        <taxon>Bacillati</taxon>
        <taxon>Actinomycetota</taxon>
        <taxon>Actinomycetes</taxon>
        <taxon>Propionibacteriales</taxon>
        <taxon>Nocardioidaceae</taxon>
        <taxon>Nocardioides</taxon>
    </lineage>
</organism>
<proteinExistence type="predicted"/>
<keyword evidence="2" id="KW-1185">Reference proteome</keyword>
<accession>A0A930YE46</accession>
<evidence type="ECO:0000313" key="1">
    <source>
        <dbReference type="EMBL" id="MBF4163134.1"/>
    </source>
</evidence>
<protein>
    <submittedName>
        <fullName evidence="1">Uncharacterized protein</fullName>
    </submittedName>
</protein>
<name>A0A930YE46_9ACTN</name>
<dbReference type="EMBL" id="JADIVZ010000009">
    <property type="protein sequence ID" value="MBF4163134.1"/>
    <property type="molecule type" value="Genomic_DNA"/>
</dbReference>
<comment type="caution">
    <text evidence="1">The sequence shown here is derived from an EMBL/GenBank/DDBJ whole genome shotgun (WGS) entry which is preliminary data.</text>
</comment>
<dbReference type="AlphaFoldDB" id="A0A930YE46"/>
<evidence type="ECO:0000313" key="2">
    <source>
        <dbReference type="Proteomes" id="UP000656804"/>
    </source>
</evidence>